<evidence type="ECO:0000313" key="4">
    <source>
        <dbReference type="Proteomes" id="UP000267049"/>
    </source>
</evidence>
<comment type="caution">
    <text evidence="3">The sequence shown here is derived from an EMBL/GenBank/DDBJ whole genome shotgun (WGS) entry which is preliminary data.</text>
</comment>
<feature type="signal peptide" evidence="1">
    <location>
        <begin position="1"/>
        <end position="28"/>
    </location>
</feature>
<evidence type="ECO:0000313" key="3">
    <source>
        <dbReference type="EMBL" id="RNF82368.1"/>
    </source>
</evidence>
<dbReference type="InterPro" id="IPR002931">
    <property type="entry name" value="Transglutaminase-like"/>
</dbReference>
<protein>
    <submittedName>
        <fullName evidence="3">Transglutaminase domain-containing protein</fullName>
    </submittedName>
</protein>
<keyword evidence="1" id="KW-0732">Signal</keyword>
<feature type="chain" id="PRO_5017923959" evidence="1">
    <location>
        <begin position="29"/>
        <end position="302"/>
    </location>
</feature>
<name>A0A3M8SLY5_9GAMM</name>
<dbReference type="EMBL" id="RIBS01000008">
    <property type="protein sequence ID" value="RNF82368.1"/>
    <property type="molecule type" value="Genomic_DNA"/>
</dbReference>
<gene>
    <name evidence="3" type="ORF">EER27_14555</name>
</gene>
<keyword evidence="4" id="KW-1185">Reference proteome</keyword>
<dbReference type="PANTHER" id="PTHR33490">
    <property type="entry name" value="BLR5614 PROTEIN-RELATED"/>
    <property type="match status" value="1"/>
</dbReference>
<dbReference type="Pfam" id="PF01841">
    <property type="entry name" value="Transglut_core"/>
    <property type="match status" value="1"/>
</dbReference>
<dbReference type="Gene3D" id="3.10.620.30">
    <property type="match status" value="1"/>
</dbReference>
<dbReference type="InterPro" id="IPR038765">
    <property type="entry name" value="Papain-like_cys_pep_sf"/>
</dbReference>
<dbReference type="OrthoDB" id="9804872at2"/>
<dbReference type="SUPFAM" id="SSF54001">
    <property type="entry name" value="Cysteine proteinases"/>
    <property type="match status" value="1"/>
</dbReference>
<accession>A0A3M8SLY5</accession>
<proteinExistence type="predicted"/>
<dbReference type="SMART" id="SM00460">
    <property type="entry name" value="TGc"/>
    <property type="match status" value="1"/>
</dbReference>
<sequence>MEHRLKPTTPRLRHAVMLLALAAASAHATDAPPPAAVPAAATGSRTDADARELVRSLLVKSPYRMSAQALAGTIRYRFALTPALTWRWPMTGEQVVRDGIEMTTLTVCRDCGIEPAPDAATLATYLAPNAWVQSDAREVRAFARTHVARGNDVDHRMRALADAVQKHMTGPTDFNGYHDAVTALRTRGGDCTEFAVLLAALGRARDIPTRLAYGIAYSSRFTGESHVFSPHVWVQAWDGKRWRSYDAGLGRFDAGHIALFVGDGGTDGLPAVTRAIARLRIVDAAGIVAPEEAPAPDPSPAP</sequence>
<evidence type="ECO:0000259" key="2">
    <source>
        <dbReference type="SMART" id="SM00460"/>
    </source>
</evidence>
<dbReference type="Proteomes" id="UP000267049">
    <property type="component" value="Unassembled WGS sequence"/>
</dbReference>
<feature type="domain" description="Transglutaminase-like" evidence="2">
    <location>
        <begin position="183"/>
        <end position="249"/>
    </location>
</feature>
<reference evidence="3 4" key="1">
    <citation type="submission" date="2018-11" db="EMBL/GenBank/DDBJ databases">
        <title>Lysobacter cryohumiis sp. nov., isolated from soil in the Tianshan Mountains, Xinjiang, China.</title>
        <authorList>
            <person name="Luo Y."/>
            <person name="Sheng H."/>
        </authorList>
    </citation>
    <scope>NUCLEOTIDE SEQUENCE [LARGE SCALE GENOMIC DNA]</scope>
    <source>
        <strain evidence="3 4">ZS60</strain>
    </source>
</reference>
<organism evidence="3 4">
    <name type="scientific">Montanilutibacter psychrotolerans</name>
    <dbReference type="NCBI Taxonomy" id="1327343"/>
    <lineage>
        <taxon>Bacteria</taxon>
        <taxon>Pseudomonadati</taxon>
        <taxon>Pseudomonadota</taxon>
        <taxon>Gammaproteobacteria</taxon>
        <taxon>Lysobacterales</taxon>
        <taxon>Lysobacteraceae</taxon>
        <taxon>Montanilutibacter</taxon>
    </lineage>
</organism>
<evidence type="ECO:0000256" key="1">
    <source>
        <dbReference type="SAM" id="SignalP"/>
    </source>
</evidence>
<dbReference type="AlphaFoldDB" id="A0A3M8SLY5"/>